<proteinExistence type="predicted"/>
<keyword evidence="5" id="KW-1185">Reference proteome</keyword>
<keyword evidence="4" id="KW-0614">Plasmid</keyword>
<evidence type="ECO:0008006" key="6">
    <source>
        <dbReference type="Google" id="ProtNLM"/>
    </source>
</evidence>
<dbReference type="Gene3D" id="3.90.550.10">
    <property type="entry name" value="Spore Coat Polysaccharide Biosynthesis Protein SpsA, Chain A"/>
    <property type="match status" value="1"/>
</dbReference>
<dbReference type="RefSeq" id="WP_146366021.1">
    <property type="nucleotide sequence ID" value="NZ_CP042262.1"/>
</dbReference>
<evidence type="ECO:0000313" key="4">
    <source>
        <dbReference type="EMBL" id="QDY70603.1"/>
    </source>
</evidence>
<keyword evidence="1" id="KW-0328">Glycosyltransferase</keyword>
<dbReference type="OrthoDB" id="5672604at2"/>
<dbReference type="KEGG" id="lit:FPZ52_12985"/>
<keyword evidence="3" id="KW-0479">Metal-binding</keyword>
<protein>
    <recommendedName>
        <fullName evidence="6">Lipopolysaccharide biosynthesis glycosyltransferase</fullName>
    </recommendedName>
</protein>
<dbReference type="PANTHER" id="PTHR13778">
    <property type="entry name" value="GLYCOSYLTRANSFERASE 8 DOMAIN-CONTAINING PROTEIN"/>
    <property type="match status" value="1"/>
</dbReference>
<evidence type="ECO:0000256" key="3">
    <source>
        <dbReference type="ARBA" id="ARBA00022723"/>
    </source>
</evidence>
<geneLocation type="plasmid" evidence="4 5">
    <name>unnamed1</name>
</geneLocation>
<evidence type="ECO:0000256" key="1">
    <source>
        <dbReference type="ARBA" id="ARBA00022676"/>
    </source>
</evidence>
<gene>
    <name evidence="4" type="ORF">FPZ52_12985</name>
</gene>
<dbReference type="SUPFAM" id="SSF53448">
    <property type="entry name" value="Nucleotide-diphospho-sugar transferases"/>
    <property type="match status" value="1"/>
</dbReference>
<dbReference type="Pfam" id="PF01501">
    <property type="entry name" value="Glyco_transf_8"/>
    <property type="match status" value="1"/>
</dbReference>
<organism evidence="4 5">
    <name type="scientific">Qingshengfaniella alkalisoli</name>
    <dbReference type="NCBI Taxonomy" id="2599296"/>
    <lineage>
        <taxon>Bacteria</taxon>
        <taxon>Pseudomonadati</taxon>
        <taxon>Pseudomonadota</taxon>
        <taxon>Alphaproteobacteria</taxon>
        <taxon>Rhodobacterales</taxon>
        <taxon>Paracoccaceae</taxon>
        <taxon>Qingshengfaniella</taxon>
    </lineage>
</organism>
<dbReference type="GO" id="GO:0016757">
    <property type="term" value="F:glycosyltransferase activity"/>
    <property type="evidence" value="ECO:0007669"/>
    <property type="project" value="UniProtKB-KW"/>
</dbReference>
<dbReference type="InterPro" id="IPR002495">
    <property type="entry name" value="Glyco_trans_8"/>
</dbReference>
<reference evidence="4 5" key="1">
    <citation type="submission" date="2019-07" db="EMBL/GenBank/DDBJ databases">
        <title>Litoreibacter alkalisoli sp. nov., isolated from saline-alkaline soil.</title>
        <authorList>
            <person name="Wang S."/>
            <person name="Xu L."/>
            <person name="Xing Y.-T."/>
            <person name="Sun J.-Q."/>
        </authorList>
    </citation>
    <scope>NUCLEOTIDE SEQUENCE [LARGE SCALE GENOMIC DNA]</scope>
    <source>
        <strain evidence="4 5">LN3S51</strain>
        <plasmid evidence="4 5">unnamed1</plasmid>
    </source>
</reference>
<dbReference type="InterPro" id="IPR029044">
    <property type="entry name" value="Nucleotide-diphossugar_trans"/>
</dbReference>
<sequence length="327" mass="36389">MDPGAIETLRLQSYEALGSTAVFYVADSRYLPLSLASAASAAERLGRKVPVVLLLVDVSADVAHAANDFLRDRGLDAQTRPLDLSAGSIDLSRLATPRESISPAAYGRLAAPDLLTEFETLIYLDGDTLIHGDLAELAAIKPQTLAAVESGAGASRRVYTDNPIATPPSYFNNGVCVINADFWLREKITARIMKLLSPDGPVLSLPDQDVMNLVFGQAYHRLHPRWNFTKGTSWIYTNMQPAIAHFAGRIYPWDSRDRRCPQVYRDRYQELFAQMPAAVREQIDLLKMPPIEVKRSRDWCPLQERLGLRRRSGWNPKHATMLAKTGT</sequence>
<evidence type="ECO:0000256" key="2">
    <source>
        <dbReference type="ARBA" id="ARBA00022679"/>
    </source>
</evidence>
<keyword evidence="2" id="KW-0808">Transferase</keyword>
<dbReference type="InterPro" id="IPR050748">
    <property type="entry name" value="Glycosyltrans_8_dom-fam"/>
</dbReference>
<accession>A0A5B8IYD5</accession>
<dbReference type="GO" id="GO:0046872">
    <property type="term" value="F:metal ion binding"/>
    <property type="evidence" value="ECO:0007669"/>
    <property type="project" value="UniProtKB-KW"/>
</dbReference>
<dbReference type="PANTHER" id="PTHR13778:SF47">
    <property type="entry name" value="LIPOPOLYSACCHARIDE 1,3-GALACTOSYLTRANSFERASE"/>
    <property type="match status" value="1"/>
</dbReference>
<name>A0A5B8IYD5_9RHOB</name>
<evidence type="ECO:0000313" key="5">
    <source>
        <dbReference type="Proteomes" id="UP000318483"/>
    </source>
</evidence>
<dbReference type="EMBL" id="CP042262">
    <property type="protein sequence ID" value="QDY70603.1"/>
    <property type="molecule type" value="Genomic_DNA"/>
</dbReference>
<dbReference type="AlphaFoldDB" id="A0A5B8IYD5"/>
<dbReference type="Proteomes" id="UP000318483">
    <property type="component" value="Plasmid unnamed1"/>
</dbReference>